<dbReference type="Pfam" id="PF05159">
    <property type="entry name" value="Capsule_synth"/>
    <property type="match status" value="1"/>
</dbReference>
<dbReference type="EMBL" id="JAUFPX010000010">
    <property type="protein sequence ID" value="MDN3591455.1"/>
    <property type="molecule type" value="Genomic_DNA"/>
</dbReference>
<gene>
    <name evidence="1" type="ORF">QWZ12_12630</name>
</gene>
<dbReference type="InterPro" id="IPR007833">
    <property type="entry name" value="Capsule_polysaccharide_synth"/>
</dbReference>
<organism evidence="1 2">
    <name type="scientific">Methylobacterium adhaesivum</name>
    <dbReference type="NCBI Taxonomy" id="333297"/>
    <lineage>
        <taxon>Bacteria</taxon>
        <taxon>Pseudomonadati</taxon>
        <taxon>Pseudomonadota</taxon>
        <taxon>Alphaproteobacteria</taxon>
        <taxon>Hyphomicrobiales</taxon>
        <taxon>Methylobacteriaceae</taxon>
        <taxon>Methylobacterium</taxon>
    </lineage>
</organism>
<accession>A0ABT8BIW7</accession>
<dbReference type="Proteomes" id="UP001224644">
    <property type="component" value="Unassembled WGS sequence"/>
</dbReference>
<evidence type="ECO:0000313" key="2">
    <source>
        <dbReference type="Proteomes" id="UP001224644"/>
    </source>
</evidence>
<keyword evidence="2" id="KW-1185">Reference proteome</keyword>
<sequence length="630" mass="67466">MRPSPPPSLFSTGRTIRSLRAQIEAATQGRFAQPFRPGAVAVVWGRRSAAEALSRLGRPVLRVAPGPALSPYDTPATGLASLRLTLDGMPFGGVPAGGALADRLSALRLHGRNRFPGGGDAVPEGTALILLDGNATPARNRDFVARVLARHPGTAFVVAGPEGGGGVRSTPRLRVLHDPIDPWAACASAARVFVADAVSACTARLSGADVFEDGPTTGIEDAFGVGVHWFDPWTRTPIAREDCLDRIAWLRARFRDNDRPTVLVGISRWKRPGLDAFTTGPFGPPVHAMGAEEAIRLAPPGARVLAWATRMPDHLEDLCAKAGLPLSRVEDGFLRSVGLGASLQPGASIVVDDAGIYYDPRRDSRLALILKGASFPPDLVARAEALRRLVIARRLTKYNVGLSDDSNSWPTDRRIVLVPGQVEDDASVRHGSPVVRSNRALLAAARARNPDAFLLYKPHPDVEAGFRPGKIPEAEALTLADRIVGGLSIVDLLDRAHHVETMTSLAGFEALIRGLTVAVHGRPFYSGWGLTEDLAPNADRGRRLALDELVAGTLLLYPLYLDPVAMKPCSAEQLLDRLAQERDAAAPSALALSQRTLLTMRARYVVLNPIVRALRARRGIARPPKGDAPE</sequence>
<proteinExistence type="predicted"/>
<name>A0ABT8BIW7_9HYPH</name>
<dbReference type="RefSeq" id="WP_238228426.1">
    <property type="nucleotide sequence ID" value="NZ_BPQD01000047.1"/>
</dbReference>
<dbReference type="CDD" id="cd16439">
    <property type="entry name" value="beta_Kdo_transferase_KpsC_2"/>
    <property type="match status" value="1"/>
</dbReference>
<comment type="caution">
    <text evidence="1">The sequence shown here is derived from an EMBL/GenBank/DDBJ whole genome shotgun (WGS) entry which is preliminary data.</text>
</comment>
<reference evidence="2" key="1">
    <citation type="journal article" date="2019" name="Int. J. Syst. Evol. Microbiol.">
        <title>The Global Catalogue of Microorganisms (GCM) 10K type strain sequencing project: providing services to taxonomists for standard genome sequencing and annotation.</title>
        <authorList>
            <consortium name="The Broad Institute Genomics Platform"/>
            <consortium name="The Broad Institute Genome Sequencing Center for Infectious Disease"/>
            <person name="Wu L."/>
            <person name="Ma J."/>
        </authorList>
    </citation>
    <scope>NUCLEOTIDE SEQUENCE [LARGE SCALE GENOMIC DNA]</scope>
    <source>
        <strain evidence="2">CECT 7069</strain>
    </source>
</reference>
<evidence type="ECO:0000313" key="1">
    <source>
        <dbReference type="EMBL" id="MDN3591455.1"/>
    </source>
</evidence>
<protein>
    <submittedName>
        <fullName evidence="1">Capsular biosynthesis protein</fullName>
    </submittedName>
</protein>